<dbReference type="SMART" id="SM00327">
    <property type="entry name" value="VWA"/>
    <property type="match status" value="1"/>
</dbReference>
<name>A0A2S3URZ5_9HYPH</name>
<feature type="domain" description="VWFA" evidence="2">
    <location>
        <begin position="450"/>
        <end position="636"/>
    </location>
</feature>
<dbReference type="PROSITE" id="PS50234">
    <property type="entry name" value="VWFA"/>
    <property type="match status" value="1"/>
</dbReference>
<dbReference type="InterPro" id="IPR051928">
    <property type="entry name" value="NorD/CobT"/>
</dbReference>
<feature type="compositionally biased region" description="Low complexity" evidence="1">
    <location>
        <begin position="243"/>
        <end position="261"/>
    </location>
</feature>
<dbReference type="CDD" id="cd01454">
    <property type="entry name" value="vWA_norD_type"/>
    <property type="match status" value="1"/>
</dbReference>
<dbReference type="EMBL" id="PPCN01000006">
    <property type="protein sequence ID" value="POF30498.1"/>
    <property type="molecule type" value="Genomic_DNA"/>
</dbReference>
<organism evidence="3 4">
    <name type="scientific">Roseibium marinum</name>
    <dbReference type="NCBI Taxonomy" id="281252"/>
    <lineage>
        <taxon>Bacteria</taxon>
        <taxon>Pseudomonadati</taxon>
        <taxon>Pseudomonadota</taxon>
        <taxon>Alphaproteobacteria</taxon>
        <taxon>Hyphomicrobiales</taxon>
        <taxon>Stappiaceae</taxon>
        <taxon>Roseibium</taxon>
    </lineage>
</organism>
<dbReference type="SUPFAM" id="SSF53300">
    <property type="entry name" value="vWA-like"/>
    <property type="match status" value="1"/>
</dbReference>
<dbReference type="Pfam" id="PF00092">
    <property type="entry name" value="VWA"/>
    <property type="match status" value="1"/>
</dbReference>
<dbReference type="RefSeq" id="WP_103223220.1">
    <property type="nucleotide sequence ID" value="NZ_PPCN01000006.1"/>
</dbReference>
<comment type="caution">
    <text evidence="3">The sequence shown here is derived from an EMBL/GenBank/DDBJ whole genome shotgun (WGS) entry which is preliminary data.</text>
</comment>
<proteinExistence type="predicted"/>
<feature type="region of interest" description="Disordered" evidence="1">
    <location>
        <begin position="243"/>
        <end position="273"/>
    </location>
</feature>
<dbReference type="PANTHER" id="PTHR41248">
    <property type="entry name" value="NORD PROTEIN"/>
    <property type="match status" value="1"/>
</dbReference>
<evidence type="ECO:0000313" key="3">
    <source>
        <dbReference type="EMBL" id="POF30498.1"/>
    </source>
</evidence>
<evidence type="ECO:0000259" key="2">
    <source>
        <dbReference type="PROSITE" id="PS50234"/>
    </source>
</evidence>
<keyword evidence="4" id="KW-1185">Reference proteome</keyword>
<sequence length="640" mass="70473">MIRPLDLMEPEETVGNLWHDWASRMASTEGYLDCAVPLEAVRVSLAVLFRALGGAGGVEIGAAAATASRHRRGVLRTIGDTRQLEHLASFDGERLRLPPVMDVFPAADLNRAAYLWLAAMAACGDTLTASEPSIDPLAEDLRHLVAMQAVTARVLEACPGLESLHEALRAHLVETRASHAHGSTEALVEELTRWHLGDPAPPGAPACDLMHRYRAGTLQAPRGYAPPAPVPIWLRLERAAPGKAAADPEAGTAPPGLATTTRKVGKREDREEANRKDSFIIHRFEAILSWVESMNLNRSVDDDDQDNAKKAAEDQDHITLSQNNRRAATRLRLHLDLAPQDADHERLSEHSTYPEWNHRARAYLPDHCRVLEVEAKADAEQGIVADPRLVTRVRRQFETLHPRRILRPRQIEGAELDLDALIAAQVSLRATGAGSDRIYQSLRVTERDLSVAVLMDCSRSTEAVIGERSVIDTAREALVAFAGGIDAAGDRFGIWGFSSLRRDRVFLTRCKHFDAPMSAAVTARIGSLRPGHYTRLGAAVRHVSAQLAKETATRKLLLVLTDGKPNDLDHYEGVYGIEDSRMAVREARMQGQAAHAIIIDADGQDWFARIFNRAGFTLLPDPARLTRALPDIYRSLIQET</sequence>
<dbReference type="Gene3D" id="3.40.50.410">
    <property type="entry name" value="von Willebrand factor, type A domain"/>
    <property type="match status" value="1"/>
</dbReference>
<feature type="compositionally biased region" description="Basic and acidic residues" evidence="1">
    <location>
        <begin position="306"/>
        <end position="317"/>
    </location>
</feature>
<evidence type="ECO:0000313" key="4">
    <source>
        <dbReference type="Proteomes" id="UP000236959"/>
    </source>
</evidence>
<dbReference type="OrthoDB" id="9758211at2"/>
<protein>
    <submittedName>
        <fullName evidence="3">Nitric oxide reductase NorD protein</fullName>
    </submittedName>
</protein>
<dbReference type="PANTHER" id="PTHR41248:SF1">
    <property type="entry name" value="NORD PROTEIN"/>
    <property type="match status" value="1"/>
</dbReference>
<evidence type="ECO:0000256" key="1">
    <source>
        <dbReference type="SAM" id="MobiDB-lite"/>
    </source>
</evidence>
<feature type="region of interest" description="Disordered" evidence="1">
    <location>
        <begin position="300"/>
        <end position="323"/>
    </location>
</feature>
<gene>
    <name evidence="3" type="ORF">CLV41_106112</name>
</gene>
<accession>A0A2S3URZ5</accession>
<dbReference type="InterPro" id="IPR036465">
    <property type="entry name" value="vWFA_dom_sf"/>
</dbReference>
<dbReference type="Proteomes" id="UP000236959">
    <property type="component" value="Unassembled WGS sequence"/>
</dbReference>
<dbReference type="AlphaFoldDB" id="A0A2S3URZ5"/>
<dbReference type="InterPro" id="IPR002035">
    <property type="entry name" value="VWF_A"/>
</dbReference>
<reference evidence="3 4" key="1">
    <citation type="submission" date="2018-01" db="EMBL/GenBank/DDBJ databases">
        <title>Genomic Encyclopedia of Archaeal and Bacterial Type Strains, Phase II (KMG-II): from individual species to whole genera.</title>
        <authorList>
            <person name="Goeker M."/>
        </authorList>
    </citation>
    <scope>NUCLEOTIDE SEQUENCE [LARGE SCALE GENOMIC DNA]</scope>
    <source>
        <strain evidence="3 4">DSM 17023</strain>
    </source>
</reference>